<evidence type="ECO:0000313" key="2">
    <source>
        <dbReference type="Proteomes" id="UP000823399"/>
    </source>
</evidence>
<organism evidence="1 2">
    <name type="scientific">Suillus discolor</name>
    <dbReference type="NCBI Taxonomy" id="1912936"/>
    <lineage>
        <taxon>Eukaryota</taxon>
        <taxon>Fungi</taxon>
        <taxon>Dikarya</taxon>
        <taxon>Basidiomycota</taxon>
        <taxon>Agaricomycotina</taxon>
        <taxon>Agaricomycetes</taxon>
        <taxon>Agaricomycetidae</taxon>
        <taxon>Boletales</taxon>
        <taxon>Suillineae</taxon>
        <taxon>Suillaceae</taxon>
        <taxon>Suillus</taxon>
    </lineage>
</organism>
<dbReference type="AlphaFoldDB" id="A0A9P7FEE3"/>
<keyword evidence="2" id="KW-1185">Reference proteome</keyword>
<dbReference type="EMBL" id="JABBWM010000007">
    <property type="protein sequence ID" value="KAG2115896.1"/>
    <property type="molecule type" value="Genomic_DNA"/>
</dbReference>
<proteinExistence type="predicted"/>
<reference evidence="1" key="1">
    <citation type="journal article" date="2020" name="New Phytol.">
        <title>Comparative genomics reveals dynamic genome evolution in host specialist ectomycorrhizal fungi.</title>
        <authorList>
            <person name="Lofgren L.A."/>
            <person name="Nguyen N.H."/>
            <person name="Vilgalys R."/>
            <person name="Ruytinx J."/>
            <person name="Liao H.L."/>
            <person name="Branco S."/>
            <person name="Kuo A."/>
            <person name="LaButti K."/>
            <person name="Lipzen A."/>
            <person name="Andreopoulos W."/>
            <person name="Pangilinan J."/>
            <person name="Riley R."/>
            <person name="Hundley H."/>
            <person name="Na H."/>
            <person name="Barry K."/>
            <person name="Grigoriev I.V."/>
            <person name="Stajich J.E."/>
            <person name="Kennedy P.G."/>
        </authorList>
    </citation>
    <scope>NUCLEOTIDE SEQUENCE</scope>
    <source>
        <strain evidence="1">FC423</strain>
    </source>
</reference>
<name>A0A9P7FEE3_9AGAM</name>
<evidence type="ECO:0000313" key="1">
    <source>
        <dbReference type="EMBL" id="KAG2115896.1"/>
    </source>
</evidence>
<sequence>MEHIACAYRSGNIGYEAISISLADKDEFPMLSGGRITMNSRQNRVGRWNRNRRLGLWKQIPDATRIEIVDWAEGNEFQMKSGGPIRMKGRCNQQIPNAVRWADGIETIGWAHGNDLPMLSGGPRVLNGQCNQVGRMEWTPDEVVWADEEHHIILSGWNRDMTINIHIFHILWPGCPHKVVKAIVHEPCPHDAITGTCDSMPDKVSRASNNGARLISQLYTEVGQGHQPITIVADTGHDVEPFGSRSWISVKRALPVTNDGCAVEDQGPKLQTSVYVIVTVVHGPPSEFYMRGNRGPIQLWMHHPKSRRGQEC</sequence>
<dbReference type="RefSeq" id="XP_041297275.1">
    <property type="nucleotide sequence ID" value="XM_041433335.1"/>
</dbReference>
<protein>
    <submittedName>
        <fullName evidence="1">Uncharacterized protein</fullName>
    </submittedName>
</protein>
<dbReference type="GeneID" id="64695594"/>
<gene>
    <name evidence="1" type="ORF">F5147DRAFT_649315</name>
</gene>
<dbReference type="Proteomes" id="UP000823399">
    <property type="component" value="Unassembled WGS sequence"/>
</dbReference>
<accession>A0A9P7FEE3</accession>
<comment type="caution">
    <text evidence="1">The sequence shown here is derived from an EMBL/GenBank/DDBJ whole genome shotgun (WGS) entry which is preliminary data.</text>
</comment>